<dbReference type="Pfam" id="PF18112">
    <property type="entry name" value="Zn-C2H2_12"/>
    <property type="match status" value="1"/>
</dbReference>
<dbReference type="GO" id="GO:0008270">
    <property type="term" value="F:zinc ion binding"/>
    <property type="evidence" value="ECO:0007669"/>
    <property type="project" value="UniProtKB-KW"/>
</dbReference>
<organism evidence="10 11">
    <name type="scientific">Sphaeramia orbicularis</name>
    <name type="common">orbiculate cardinalfish</name>
    <dbReference type="NCBI Taxonomy" id="375764"/>
    <lineage>
        <taxon>Eukaryota</taxon>
        <taxon>Metazoa</taxon>
        <taxon>Chordata</taxon>
        <taxon>Craniata</taxon>
        <taxon>Vertebrata</taxon>
        <taxon>Euteleostomi</taxon>
        <taxon>Actinopterygii</taxon>
        <taxon>Neopterygii</taxon>
        <taxon>Teleostei</taxon>
        <taxon>Neoteleostei</taxon>
        <taxon>Acanthomorphata</taxon>
        <taxon>Gobiaria</taxon>
        <taxon>Kurtiformes</taxon>
        <taxon>Apogonoidei</taxon>
        <taxon>Apogonidae</taxon>
        <taxon>Apogoninae</taxon>
        <taxon>Sphaeramia</taxon>
    </lineage>
</organism>
<proteinExistence type="predicted"/>
<evidence type="ECO:0000256" key="2">
    <source>
        <dbReference type="ARBA" id="ARBA00022723"/>
    </source>
</evidence>
<keyword evidence="1" id="KW-0597">Phosphoprotein</keyword>
<reference evidence="10" key="3">
    <citation type="submission" date="2025-09" db="UniProtKB">
        <authorList>
            <consortium name="Ensembl"/>
        </authorList>
    </citation>
    <scope>IDENTIFICATION</scope>
</reference>
<reference evidence="10" key="1">
    <citation type="submission" date="2019-06" db="EMBL/GenBank/DDBJ databases">
        <authorList>
            <consortium name="Wellcome Sanger Institute Data Sharing"/>
        </authorList>
    </citation>
    <scope>NUCLEOTIDE SEQUENCE [LARGE SCALE GENOMIC DNA]</scope>
</reference>
<dbReference type="Pfam" id="PF12845">
    <property type="entry name" value="TBD"/>
    <property type="match status" value="1"/>
</dbReference>
<protein>
    <submittedName>
        <fullName evidence="10">TBK1 binding protein 1</fullName>
    </submittedName>
</protein>
<feature type="coiled-coil region" evidence="7">
    <location>
        <begin position="118"/>
        <end position="162"/>
    </location>
</feature>
<keyword evidence="2" id="KW-0479">Metal-binding</keyword>
<dbReference type="InParanoid" id="A0A673BJY3"/>
<evidence type="ECO:0000259" key="9">
    <source>
        <dbReference type="PROSITE" id="PS51905"/>
    </source>
</evidence>
<keyword evidence="11" id="KW-1185">Reference proteome</keyword>
<dbReference type="Ensembl" id="ENSSORT00005043153.1">
    <property type="protein sequence ID" value="ENSSORP00005042080.1"/>
    <property type="gene ID" value="ENSSORG00005019515.1"/>
</dbReference>
<evidence type="ECO:0000256" key="4">
    <source>
        <dbReference type="ARBA" id="ARBA00022833"/>
    </source>
</evidence>
<gene>
    <name evidence="10" type="primary">tbkbp1</name>
</gene>
<evidence type="ECO:0000256" key="5">
    <source>
        <dbReference type="ARBA" id="ARBA00023054"/>
    </source>
</evidence>
<dbReference type="InterPro" id="IPR051891">
    <property type="entry name" value="TBK1-IKBKE_adapters"/>
</dbReference>
<feature type="region of interest" description="Disordered" evidence="8">
    <location>
        <begin position="301"/>
        <end position="382"/>
    </location>
</feature>
<dbReference type="PROSITE" id="PS51905">
    <property type="entry name" value="ZF_UBZ1"/>
    <property type="match status" value="1"/>
</dbReference>
<name>A0A673BJY3_9TELE</name>
<evidence type="ECO:0000313" key="10">
    <source>
        <dbReference type="Ensembl" id="ENSSORP00005042080.1"/>
    </source>
</evidence>
<dbReference type="PANTHER" id="PTHR14432">
    <property type="entry name" value="PROSAPIP2 PROTEIN/5-AZACYTIDINE INDUCED GENE 2"/>
    <property type="match status" value="1"/>
</dbReference>
<evidence type="ECO:0000256" key="1">
    <source>
        <dbReference type="ARBA" id="ARBA00022553"/>
    </source>
</evidence>
<feature type="domain" description="UBZ1-type" evidence="9">
    <location>
        <begin position="525"/>
        <end position="551"/>
    </location>
</feature>
<evidence type="ECO:0000313" key="11">
    <source>
        <dbReference type="Proteomes" id="UP000472271"/>
    </source>
</evidence>
<dbReference type="InterPro" id="IPR041641">
    <property type="entry name" value="CALCOCO1/2_Zn_UBZ1"/>
</dbReference>
<keyword evidence="4" id="KW-0862">Zinc</keyword>
<feature type="compositionally biased region" description="Polar residues" evidence="8">
    <location>
        <begin position="321"/>
        <end position="330"/>
    </location>
</feature>
<keyword evidence="3 6" id="KW-0863">Zinc-finger</keyword>
<evidence type="ECO:0000256" key="3">
    <source>
        <dbReference type="ARBA" id="ARBA00022771"/>
    </source>
</evidence>
<evidence type="ECO:0000256" key="8">
    <source>
        <dbReference type="SAM" id="MobiDB-lite"/>
    </source>
</evidence>
<accession>A0A673BJY3</accession>
<dbReference type="GO" id="GO:0005737">
    <property type="term" value="C:cytoplasm"/>
    <property type="evidence" value="ECO:0007669"/>
    <property type="project" value="TreeGrafter"/>
</dbReference>
<sequence length="557" mass="62933">MQSLFGGGELGLLGGGNDAGGLKEDGCGSVAWRPSPLPPDDVYSASHFALITAYQDIKTRLACLERENTSIKRKLKIYEIKFGDDSNSYCSFESKETALLHSENGNLQQRVNVLTHELQKRKEREEQLEDVIQAYEKIHMEKSNLQRDLDKMTSLVEKHVERILSLESALRQRDNSLQKLNMQLHSKDMQYLQLHAGPESSRSLDALSDLKLQRLEAELEGARHEAQGACQREEELKTECERLKEEMRQLQNSQRERCDVEWIKKVGDEQVNLALAYTELTEELGRLQALSAKQTEILRKASQEQASPVQLHSPIHHQRHSPVSQRHSPISQRHSPVHPPPHHSPIQQRRSPSLQRLSPDMHRRSPLLDVSDGPASYSCRPPTQHLRASFQGRRSYSEVADPSAYQCPPRFSLDPVSTLPKPRPYIEEMPFPLSEVAHLHFEPPPPSTPEEWTCPHPVSPPRTLGVLSAAVPTGVMRGPASCSAFPIPQRSNTLSCHPQSGYMSAEHAQSWPSINLWMETEESDMRSCPLCQLIFPVGYPDDALIKHIDSHLENSKI</sequence>
<dbReference type="AlphaFoldDB" id="A0A673BJY3"/>
<dbReference type="CDD" id="cd21965">
    <property type="entry name" value="Zn-C2H2_CALCOCO1_TAX1BP1_like"/>
    <property type="match status" value="1"/>
</dbReference>
<dbReference type="Proteomes" id="UP000472271">
    <property type="component" value="Chromosome 19"/>
</dbReference>
<dbReference type="InterPro" id="IPR024581">
    <property type="entry name" value="TBD"/>
</dbReference>
<dbReference type="PANTHER" id="PTHR14432:SF2">
    <property type="entry name" value="TANK-BINDING KINASE 1-BINDING PROTEIN 1"/>
    <property type="match status" value="1"/>
</dbReference>
<evidence type="ECO:0000256" key="6">
    <source>
        <dbReference type="PROSITE-ProRule" id="PRU01253"/>
    </source>
</evidence>
<feature type="coiled-coil region" evidence="7">
    <location>
        <begin position="54"/>
        <end position="81"/>
    </location>
</feature>
<keyword evidence="5 7" id="KW-0175">Coiled coil</keyword>
<evidence type="ECO:0000256" key="7">
    <source>
        <dbReference type="SAM" id="Coils"/>
    </source>
</evidence>
<reference evidence="10" key="2">
    <citation type="submission" date="2025-08" db="UniProtKB">
        <authorList>
            <consortium name="Ensembl"/>
        </authorList>
    </citation>
    <scope>IDENTIFICATION</scope>
</reference>
<feature type="coiled-coil region" evidence="7">
    <location>
        <begin position="212"/>
        <end position="256"/>
    </location>
</feature>